<dbReference type="Proteomes" id="UP000530660">
    <property type="component" value="Unassembled WGS sequence"/>
</dbReference>
<feature type="region of interest" description="Disordered" evidence="7">
    <location>
        <begin position="632"/>
        <end position="680"/>
    </location>
</feature>
<evidence type="ECO:0000259" key="9">
    <source>
        <dbReference type="PROSITE" id="PS50982"/>
    </source>
</evidence>
<dbReference type="SMART" id="SM00389">
    <property type="entry name" value="HOX"/>
    <property type="match status" value="1"/>
</dbReference>
<keyword evidence="4 5" id="KW-0539">Nucleus</keyword>
<dbReference type="EMBL" id="VWRR01000003">
    <property type="protein sequence ID" value="KAF6004389.1"/>
    <property type="molecule type" value="Genomic_DNA"/>
</dbReference>
<feature type="domain" description="MBD" evidence="9">
    <location>
        <begin position="754"/>
        <end position="808"/>
    </location>
</feature>
<accession>A0A7J7INX0</accession>
<evidence type="ECO:0000256" key="7">
    <source>
        <dbReference type="SAM" id="MobiDB-lite"/>
    </source>
</evidence>
<dbReference type="InterPro" id="IPR001739">
    <property type="entry name" value="Methyl_CpG_DNA-bd"/>
</dbReference>
<dbReference type="InterPro" id="IPR001356">
    <property type="entry name" value="HD"/>
</dbReference>
<dbReference type="Pfam" id="PF00046">
    <property type="entry name" value="Homeodomain"/>
    <property type="match status" value="1"/>
</dbReference>
<evidence type="ECO:0000256" key="6">
    <source>
        <dbReference type="RuleBase" id="RU000682"/>
    </source>
</evidence>
<evidence type="ECO:0000256" key="3">
    <source>
        <dbReference type="ARBA" id="ARBA00023155"/>
    </source>
</evidence>
<dbReference type="PANTHER" id="PTHR46123">
    <property type="entry name" value="MIX-TYPE HOMEOBOX GENE 1-RELATED"/>
    <property type="match status" value="1"/>
</dbReference>
<dbReference type="PROSITE" id="PS50982">
    <property type="entry name" value="MBD"/>
    <property type="match status" value="1"/>
</dbReference>
<feature type="domain" description="Homeobox" evidence="8">
    <location>
        <begin position="55"/>
        <end position="115"/>
    </location>
</feature>
<organism evidence="10 11">
    <name type="scientific">Cyanidiococcus yangmingshanensis</name>
    <dbReference type="NCBI Taxonomy" id="2690220"/>
    <lineage>
        <taxon>Eukaryota</taxon>
        <taxon>Rhodophyta</taxon>
        <taxon>Bangiophyceae</taxon>
        <taxon>Cyanidiales</taxon>
        <taxon>Cyanidiaceae</taxon>
        <taxon>Cyanidiococcus</taxon>
    </lineage>
</organism>
<feature type="region of interest" description="Disordered" evidence="7">
    <location>
        <begin position="30"/>
        <end position="59"/>
    </location>
</feature>
<feature type="region of interest" description="Disordered" evidence="7">
    <location>
        <begin position="447"/>
        <end position="482"/>
    </location>
</feature>
<evidence type="ECO:0000256" key="4">
    <source>
        <dbReference type="ARBA" id="ARBA00023242"/>
    </source>
</evidence>
<feature type="compositionally biased region" description="Acidic residues" evidence="7">
    <location>
        <begin position="636"/>
        <end position="646"/>
    </location>
</feature>
<name>A0A7J7INX0_9RHOD</name>
<protein>
    <recommendedName>
        <fullName evidence="12">Homeobox domain-containing protein</fullName>
    </recommendedName>
</protein>
<gene>
    <name evidence="10" type="ORF">F1559_001380</name>
</gene>
<evidence type="ECO:0000256" key="5">
    <source>
        <dbReference type="PROSITE-ProRule" id="PRU00108"/>
    </source>
</evidence>
<dbReference type="SUPFAM" id="SSF54171">
    <property type="entry name" value="DNA-binding domain"/>
    <property type="match status" value="1"/>
</dbReference>
<keyword evidence="2 5" id="KW-0238">DNA-binding</keyword>
<feature type="region of interest" description="Disordered" evidence="7">
    <location>
        <begin position="549"/>
        <end position="568"/>
    </location>
</feature>
<dbReference type="OrthoDB" id="1751231at2759"/>
<dbReference type="PANTHER" id="PTHR46123:SF4">
    <property type="entry name" value="MIX-TYPE HOMEOBOX GENE 1-RELATED"/>
    <property type="match status" value="1"/>
</dbReference>
<comment type="caution">
    <text evidence="10">The sequence shown here is derived from an EMBL/GenBank/DDBJ whole genome shotgun (WGS) entry which is preliminary data.</text>
</comment>
<dbReference type="InterPro" id="IPR016177">
    <property type="entry name" value="DNA-bd_dom_sf"/>
</dbReference>
<dbReference type="InterPro" id="IPR009057">
    <property type="entry name" value="Homeodomain-like_sf"/>
</dbReference>
<dbReference type="AlphaFoldDB" id="A0A7J7INX0"/>
<reference evidence="10 11" key="1">
    <citation type="journal article" date="2020" name="J. Phycol.">
        <title>Comparative genome analysis reveals Cyanidiococcus gen. nov., a new extremophilic red algal genus sister to Cyanidioschyzon (Cyanidioschyzonaceae, Rhodophyta).</title>
        <authorList>
            <person name="Liu S.-L."/>
            <person name="Chiang Y.-R."/>
            <person name="Yoon H.S."/>
            <person name="Fu H.-Y."/>
        </authorList>
    </citation>
    <scope>NUCLEOTIDE SEQUENCE [LARGE SCALE GENOMIC DNA]</scope>
    <source>
        <strain evidence="10 11">THAL066</strain>
    </source>
</reference>
<evidence type="ECO:0000313" key="10">
    <source>
        <dbReference type="EMBL" id="KAF6004389.1"/>
    </source>
</evidence>
<dbReference type="Gene3D" id="1.10.10.60">
    <property type="entry name" value="Homeodomain-like"/>
    <property type="match status" value="1"/>
</dbReference>
<evidence type="ECO:0000259" key="8">
    <source>
        <dbReference type="PROSITE" id="PS50071"/>
    </source>
</evidence>
<keyword evidence="11" id="KW-1185">Reference proteome</keyword>
<evidence type="ECO:0008006" key="12">
    <source>
        <dbReference type="Google" id="ProtNLM"/>
    </source>
</evidence>
<keyword evidence="3 5" id="KW-0371">Homeobox</keyword>
<sequence>MDLTGHSAIFPVTMAWPSTNADVATLTSLGQSPGEAEARPPEDTSAMLAEGSPDGGARVKRHRFTPEQMRLLKTVFEQNPMPSTAELRMLSNASGVPLRSCRLWFKNRRARAPGKRGHATHFDVVSMSVPTGSADAVSSSTSLPAATSSPPTSGSSAWNGSREASRSQAATSTLGPDGDWSTALQRSSAEQPAAVFGHPKRPRERGSVTKKSIRTKESSKLAMTAHLDTAESGSGDQALAHPMPVPASAAKEPLETLSTFWGRLPFRSEPPAIMQSPHRSTALRIPPTPRLLSQRIYEPGEFVELLEFVGAARAWCPTRIVSANVSWPSATDSLLSAVEIAQDDGIDRVCEYDGISPLTKTAYEIAFVSAEEALCMRSKRAPNTEETGVSADPQDAQTTWRGGAGPAGLHRVVLGARLRPCPPPPPPEWRPNIGDAVEALVPFSHRRGRLPSSTANEEQAISNHDREQSHPHTDSSSETGRPTGLICCWTVGQVRSFLARKGFLVAFADNIDEWFRLDQLRPYAIWRGAEHWQIKSKAPPAVLRRAIGAAPSAEQSTAPRPETDEGNRSTLEAAKRLAALNATRTQPVAGLSGTGAATTLHPQRAASAATQSMYPHRAWYTQDLCERDESERFWSGDDDDDDDNDNAEGVTDAHDEMVNGTRSEYEMRSSSTSPLTSPLAAQTWDGRTLDRFRDFAFSAGRSDGQRLVVRKRKRHRGPRGAAKETLRTDRQTEVVAGQSGLVVGAGASDRRHRGGRKPSLTLTLPAGWRLEEQIRKGGSLAGRIDRVYVSPDGRRFRSLKEVARFLDR</sequence>
<comment type="subcellular location">
    <subcellularLocation>
        <location evidence="1 5 6">Nucleus</location>
    </subcellularLocation>
</comment>
<dbReference type="SUPFAM" id="SSF46689">
    <property type="entry name" value="Homeodomain-like"/>
    <property type="match status" value="1"/>
</dbReference>
<feature type="region of interest" description="Disordered" evidence="7">
    <location>
        <begin position="132"/>
        <end position="221"/>
    </location>
</feature>
<feature type="DNA-binding region" description="Homeobox" evidence="5">
    <location>
        <begin position="57"/>
        <end position="116"/>
    </location>
</feature>
<dbReference type="PROSITE" id="PS50071">
    <property type="entry name" value="HOMEOBOX_2"/>
    <property type="match status" value="1"/>
</dbReference>
<dbReference type="GO" id="GO:0000981">
    <property type="term" value="F:DNA-binding transcription factor activity, RNA polymerase II-specific"/>
    <property type="evidence" value="ECO:0007669"/>
    <property type="project" value="TreeGrafter"/>
</dbReference>
<feature type="compositionally biased region" description="Low complexity" evidence="7">
    <location>
        <begin position="669"/>
        <end position="680"/>
    </location>
</feature>
<dbReference type="GO" id="GO:0000977">
    <property type="term" value="F:RNA polymerase II transcription regulatory region sequence-specific DNA binding"/>
    <property type="evidence" value="ECO:0007669"/>
    <property type="project" value="TreeGrafter"/>
</dbReference>
<feature type="compositionally biased region" description="Basic and acidic residues" evidence="7">
    <location>
        <begin position="651"/>
        <end position="667"/>
    </location>
</feature>
<evidence type="ECO:0000256" key="1">
    <source>
        <dbReference type="ARBA" id="ARBA00004123"/>
    </source>
</evidence>
<dbReference type="InterPro" id="IPR051306">
    <property type="entry name" value="Homeobox_regulator"/>
</dbReference>
<dbReference type="CDD" id="cd00086">
    <property type="entry name" value="homeodomain"/>
    <property type="match status" value="1"/>
</dbReference>
<feature type="region of interest" description="Disordered" evidence="7">
    <location>
        <begin position="381"/>
        <end position="404"/>
    </location>
</feature>
<dbReference type="Gene3D" id="3.30.890.10">
    <property type="entry name" value="Methyl-cpg-binding Protein 2, Chain A"/>
    <property type="match status" value="1"/>
</dbReference>
<feature type="compositionally biased region" description="Polar residues" evidence="7">
    <location>
        <begin position="451"/>
        <end position="462"/>
    </location>
</feature>
<feature type="compositionally biased region" description="Basic and acidic residues" evidence="7">
    <location>
        <begin position="463"/>
        <end position="475"/>
    </location>
</feature>
<evidence type="ECO:0000256" key="2">
    <source>
        <dbReference type="ARBA" id="ARBA00023125"/>
    </source>
</evidence>
<dbReference type="Pfam" id="PF01429">
    <property type="entry name" value="MBD"/>
    <property type="match status" value="1"/>
</dbReference>
<feature type="compositionally biased region" description="Low complexity" evidence="7">
    <location>
        <begin position="138"/>
        <end position="157"/>
    </location>
</feature>
<evidence type="ECO:0000313" key="11">
    <source>
        <dbReference type="Proteomes" id="UP000530660"/>
    </source>
</evidence>
<dbReference type="GO" id="GO:0005634">
    <property type="term" value="C:nucleus"/>
    <property type="evidence" value="ECO:0007669"/>
    <property type="project" value="UniProtKB-SubCell"/>
</dbReference>
<proteinExistence type="predicted"/>